<accession>A0A4V1N2S5</accession>
<dbReference type="EMBL" id="SBKN01000002">
    <property type="protein sequence ID" value="RXR23244.1"/>
    <property type="molecule type" value="Genomic_DNA"/>
</dbReference>
<proteinExistence type="predicted"/>
<dbReference type="Proteomes" id="UP000289857">
    <property type="component" value="Unassembled WGS sequence"/>
</dbReference>
<dbReference type="InterPro" id="IPR036737">
    <property type="entry name" value="OmpA-like_sf"/>
</dbReference>
<name>A0A4V1N2S5_9FLAO</name>
<dbReference type="InterPro" id="IPR050330">
    <property type="entry name" value="Bact_OuterMem_StrucFunc"/>
</dbReference>
<keyword evidence="1" id="KW-0472">Membrane</keyword>
<dbReference type="PROSITE" id="PS51123">
    <property type="entry name" value="OMPA_2"/>
    <property type="match status" value="2"/>
</dbReference>
<reference evidence="4" key="1">
    <citation type="submission" date="2019-01" db="EMBL/GenBank/DDBJ databases">
        <title>Cytophagaceae bacterium strain CAR-16.</title>
        <authorList>
            <person name="Chen W.-M."/>
        </authorList>
    </citation>
    <scope>NUCLEOTIDE SEQUENCE [LARGE SCALE GENOMIC DNA]</scope>
    <source>
        <strain evidence="4">WWJ-16</strain>
    </source>
</reference>
<sequence length="265" mass="31016">MKKTVYLWVILFSLVMQGQQKVELYFDFDKYDLNPQAIQTLNSWIASGKNYKVTKLFGFCDWKGTNVYNDTLALRRVNTVYRFLQKQNILVEKNIEIRGFGEDFKQSPKQEENRRVTLIYEEVIPQKIVENPPPKTIGPTFKQQMNLAKKGDIIKLEHINFLNHSAKFVPNSEPILLELLCVMEENPTLKIEIQGHICCDTENKYGYIAEARAKAVYSYLITHKIDRKRLSFKGYGATRPIYKIPERNAQEEDGNRRVEIMVVER</sequence>
<dbReference type="CDD" id="cd07185">
    <property type="entry name" value="OmpA_C-like"/>
    <property type="match status" value="2"/>
</dbReference>
<gene>
    <name evidence="3" type="ORF">EQG61_04550</name>
</gene>
<dbReference type="AlphaFoldDB" id="A0A4V1N2S5"/>
<dbReference type="Pfam" id="PF00691">
    <property type="entry name" value="OmpA"/>
    <property type="match status" value="2"/>
</dbReference>
<dbReference type="InterPro" id="IPR006665">
    <property type="entry name" value="OmpA-like"/>
</dbReference>
<evidence type="ECO:0000313" key="3">
    <source>
        <dbReference type="EMBL" id="RXR23244.1"/>
    </source>
</evidence>
<dbReference type="GO" id="GO:0016020">
    <property type="term" value="C:membrane"/>
    <property type="evidence" value="ECO:0007669"/>
    <property type="project" value="UniProtKB-UniRule"/>
</dbReference>
<evidence type="ECO:0000259" key="2">
    <source>
        <dbReference type="PROSITE" id="PS51123"/>
    </source>
</evidence>
<keyword evidence="4" id="KW-1185">Reference proteome</keyword>
<feature type="domain" description="OmpA-like" evidence="2">
    <location>
        <begin position="13"/>
        <end position="124"/>
    </location>
</feature>
<organism evidence="3 4">
    <name type="scientific">Flavobacterium stagni</name>
    <dbReference type="NCBI Taxonomy" id="2506421"/>
    <lineage>
        <taxon>Bacteria</taxon>
        <taxon>Pseudomonadati</taxon>
        <taxon>Bacteroidota</taxon>
        <taxon>Flavobacteriia</taxon>
        <taxon>Flavobacteriales</taxon>
        <taxon>Flavobacteriaceae</taxon>
        <taxon>Flavobacterium</taxon>
    </lineage>
</organism>
<feature type="domain" description="OmpA-like" evidence="2">
    <location>
        <begin position="148"/>
        <end position="265"/>
    </location>
</feature>
<dbReference type="SUPFAM" id="SSF103088">
    <property type="entry name" value="OmpA-like"/>
    <property type="match status" value="2"/>
</dbReference>
<dbReference type="OrthoDB" id="9782229at2"/>
<comment type="caution">
    <text evidence="3">The sequence shown here is derived from an EMBL/GenBank/DDBJ whole genome shotgun (WGS) entry which is preliminary data.</text>
</comment>
<protein>
    <submittedName>
        <fullName evidence="3">OmpA family protein</fullName>
    </submittedName>
</protein>
<evidence type="ECO:0000313" key="4">
    <source>
        <dbReference type="Proteomes" id="UP000289857"/>
    </source>
</evidence>
<dbReference type="RefSeq" id="WP_129460727.1">
    <property type="nucleotide sequence ID" value="NZ_SBKN01000002.1"/>
</dbReference>
<dbReference type="PANTHER" id="PTHR30329">
    <property type="entry name" value="STATOR ELEMENT OF FLAGELLAR MOTOR COMPLEX"/>
    <property type="match status" value="1"/>
</dbReference>
<dbReference type="PANTHER" id="PTHR30329:SF21">
    <property type="entry name" value="LIPOPROTEIN YIAD-RELATED"/>
    <property type="match status" value="1"/>
</dbReference>
<dbReference type="Gene3D" id="3.30.1330.60">
    <property type="entry name" value="OmpA-like domain"/>
    <property type="match status" value="2"/>
</dbReference>
<evidence type="ECO:0000256" key="1">
    <source>
        <dbReference type="PROSITE-ProRule" id="PRU00473"/>
    </source>
</evidence>